<dbReference type="InterPro" id="IPR008250">
    <property type="entry name" value="ATPase_P-typ_transduc_dom_A_sf"/>
</dbReference>
<dbReference type="InterPro" id="IPR036412">
    <property type="entry name" value="HAD-like_sf"/>
</dbReference>
<evidence type="ECO:0000313" key="17">
    <source>
        <dbReference type="EMBL" id="PMR79325.1"/>
    </source>
</evidence>
<dbReference type="InterPro" id="IPR059000">
    <property type="entry name" value="ATPase_P-type_domA"/>
</dbReference>
<feature type="transmembrane region" description="Helical" evidence="15">
    <location>
        <begin position="111"/>
        <end position="136"/>
    </location>
</feature>
<evidence type="ECO:0000256" key="6">
    <source>
        <dbReference type="ARBA" id="ARBA00022692"/>
    </source>
</evidence>
<feature type="transmembrane region" description="Helical" evidence="15">
    <location>
        <begin position="148"/>
        <end position="166"/>
    </location>
</feature>
<dbReference type="Pfam" id="PF00122">
    <property type="entry name" value="E1-E2_ATPase"/>
    <property type="match status" value="1"/>
</dbReference>
<keyword evidence="14 15" id="KW-0472">Membrane</keyword>
<dbReference type="Gene3D" id="2.70.150.10">
    <property type="entry name" value="Calcium-transporting ATPase, cytoplasmic transduction domain A"/>
    <property type="match status" value="1"/>
</dbReference>
<dbReference type="InterPro" id="IPR023298">
    <property type="entry name" value="ATPase_P-typ_TM_dom_sf"/>
</dbReference>
<comment type="similarity">
    <text evidence="2 15">Belongs to the cation transport ATPase (P-type) (TC 3.A.3) family. Type IB subfamily.</text>
</comment>
<feature type="transmembrane region" description="Helical" evidence="15">
    <location>
        <begin position="323"/>
        <end position="347"/>
    </location>
</feature>
<sequence>MWCQGCAWVIERRLARLPGVEDVGVDHGGALLWVAGDPGVIRIESLGAELRKLGYQLLPLDGAADARGRLESESRRLAGRLLVAALFGMWTMLASLVIYAGAMPEPRYEYVLAWISGAFSLPVVVHAGFPFYLAAWRGLKGGHAGMDLLVTLGVASAMAVSVWLLLQGVSDVYFDTAVMLVLLLLAGRWVEILARYRGLRALESLVPERDVVRCVRDGEICELPPADVAVGDCIEVATGERLPLDGRLLDDSARLDLSPLTGESRPVVVTRGESLAAASRNLGEALRLVVTAPLGECRMDDLYRDMQRQRATKGELRRAADRFAAWLSPLALVLALATLWMSLLVGLEVEDALVRALSVLVVACPCAVGLAVPLASLAGSARALACGVAFRDTRALEIAGQARAVAFDKTGTLTLGDLKVCASHTVQGVCEDELVTLAALAGERSEHPLDLAIRRHAEGRDALPWEAPCRFEEHPGKGRVVWCQGAGWEAQRCLQVGSRDWLQSCGVLMTDEPTQWPLASRVDVARDGQWLGCLWLQDTPHPSAAGLINELRQSGRDVALISGDRAPLLMQLATQLGLPGNCCFAGRTPEQKQQLVAALPRPSVFVGDGINDAPALAVASVGIAPLGASQAARDAAGVHLLRSGPGGVHEALEIARLTRRTMRQNLFFSAIYNMLALGLVVWIPVPPLAAILAMLASSLSVIANAARLTLPSTAADGHAER</sequence>
<keyword evidence="5" id="KW-0597">Phosphoprotein</keyword>
<dbReference type="GO" id="GO:0043682">
    <property type="term" value="F:P-type divalent copper transporter activity"/>
    <property type="evidence" value="ECO:0007669"/>
    <property type="project" value="TreeGrafter"/>
</dbReference>
<dbReference type="Gene3D" id="3.40.1110.10">
    <property type="entry name" value="Calcium-transporting ATPase, cytoplasmic domain N"/>
    <property type="match status" value="1"/>
</dbReference>
<keyword evidence="3" id="KW-0813">Transport</keyword>
<dbReference type="PROSITE" id="PS01229">
    <property type="entry name" value="COF_2"/>
    <property type="match status" value="1"/>
</dbReference>
<evidence type="ECO:0000256" key="8">
    <source>
        <dbReference type="ARBA" id="ARBA00022741"/>
    </source>
</evidence>
<feature type="transmembrane region" description="Helical" evidence="15">
    <location>
        <begin position="691"/>
        <end position="710"/>
    </location>
</feature>
<gene>
    <name evidence="17" type="ORF">C1H70_13110</name>
</gene>
<dbReference type="GO" id="GO:0005886">
    <property type="term" value="C:plasma membrane"/>
    <property type="evidence" value="ECO:0007669"/>
    <property type="project" value="UniProtKB-SubCell"/>
</dbReference>
<keyword evidence="11" id="KW-1278">Translocase</keyword>
<dbReference type="InterPro" id="IPR027256">
    <property type="entry name" value="P-typ_ATPase_IB"/>
</dbReference>
<evidence type="ECO:0000256" key="2">
    <source>
        <dbReference type="ARBA" id="ARBA00006024"/>
    </source>
</evidence>
<evidence type="ECO:0000256" key="5">
    <source>
        <dbReference type="ARBA" id="ARBA00022553"/>
    </source>
</evidence>
<accession>A0A2N7UFZ3</accession>
<keyword evidence="8 15" id="KW-0547">Nucleotide-binding</keyword>
<evidence type="ECO:0000256" key="13">
    <source>
        <dbReference type="ARBA" id="ARBA00023065"/>
    </source>
</evidence>
<feature type="domain" description="HMA" evidence="16">
    <location>
        <begin position="1"/>
        <end position="58"/>
    </location>
</feature>
<evidence type="ECO:0000256" key="10">
    <source>
        <dbReference type="ARBA" id="ARBA00022842"/>
    </source>
</evidence>
<dbReference type="Pfam" id="PF00702">
    <property type="entry name" value="Hydrolase"/>
    <property type="match status" value="1"/>
</dbReference>
<evidence type="ECO:0000256" key="7">
    <source>
        <dbReference type="ARBA" id="ARBA00022723"/>
    </source>
</evidence>
<dbReference type="GO" id="GO:0016887">
    <property type="term" value="F:ATP hydrolysis activity"/>
    <property type="evidence" value="ECO:0007669"/>
    <property type="project" value="InterPro"/>
</dbReference>
<dbReference type="InterPro" id="IPR036163">
    <property type="entry name" value="HMA_dom_sf"/>
</dbReference>
<dbReference type="SUPFAM" id="SSF56784">
    <property type="entry name" value="HAD-like"/>
    <property type="match status" value="1"/>
</dbReference>
<dbReference type="CDD" id="cd00371">
    <property type="entry name" value="HMA"/>
    <property type="match status" value="1"/>
</dbReference>
<keyword evidence="12 15" id="KW-1133">Transmembrane helix</keyword>
<evidence type="ECO:0000256" key="1">
    <source>
        <dbReference type="ARBA" id="ARBA00004651"/>
    </source>
</evidence>
<evidence type="ECO:0000256" key="3">
    <source>
        <dbReference type="ARBA" id="ARBA00022448"/>
    </source>
</evidence>
<protein>
    <submittedName>
        <fullName evidence="17">Heavy metal translocating P-type ATPase</fullName>
    </submittedName>
</protein>
<evidence type="ECO:0000256" key="4">
    <source>
        <dbReference type="ARBA" id="ARBA00022475"/>
    </source>
</evidence>
<feature type="transmembrane region" description="Helical" evidence="15">
    <location>
        <begin position="172"/>
        <end position="190"/>
    </location>
</feature>
<evidence type="ECO:0000256" key="15">
    <source>
        <dbReference type="RuleBase" id="RU362081"/>
    </source>
</evidence>
<dbReference type="EMBL" id="PNRG01000029">
    <property type="protein sequence ID" value="PMR79325.1"/>
    <property type="molecule type" value="Genomic_DNA"/>
</dbReference>
<dbReference type="Gene3D" id="3.40.50.1000">
    <property type="entry name" value="HAD superfamily/HAD-like"/>
    <property type="match status" value="1"/>
</dbReference>
<dbReference type="InterPro" id="IPR018303">
    <property type="entry name" value="ATPase_P-typ_P_site"/>
</dbReference>
<evidence type="ECO:0000256" key="9">
    <source>
        <dbReference type="ARBA" id="ARBA00022840"/>
    </source>
</evidence>
<feature type="transmembrane region" description="Helical" evidence="15">
    <location>
        <begin position="353"/>
        <end position="375"/>
    </location>
</feature>
<keyword evidence="9 15" id="KW-0067">ATP-binding</keyword>
<evidence type="ECO:0000313" key="18">
    <source>
        <dbReference type="Proteomes" id="UP000235547"/>
    </source>
</evidence>
<dbReference type="Pfam" id="PF00403">
    <property type="entry name" value="HMA"/>
    <property type="match status" value="1"/>
</dbReference>
<dbReference type="PANTHER" id="PTHR43520:SF5">
    <property type="entry name" value="CATION-TRANSPORTING P-TYPE ATPASE-RELATED"/>
    <property type="match status" value="1"/>
</dbReference>
<feature type="transmembrane region" description="Helical" evidence="15">
    <location>
        <begin position="666"/>
        <end position="685"/>
    </location>
</feature>
<dbReference type="InterPro" id="IPR023299">
    <property type="entry name" value="ATPase_P-typ_cyto_dom_N"/>
</dbReference>
<keyword evidence="6 15" id="KW-0812">Transmembrane</keyword>
<dbReference type="GO" id="GO:0055070">
    <property type="term" value="P:copper ion homeostasis"/>
    <property type="evidence" value="ECO:0007669"/>
    <property type="project" value="TreeGrafter"/>
</dbReference>
<dbReference type="SUPFAM" id="SSF81653">
    <property type="entry name" value="Calcium ATPase, transduction domain A"/>
    <property type="match status" value="1"/>
</dbReference>
<dbReference type="AlphaFoldDB" id="A0A2N7UFZ3"/>
<keyword evidence="13" id="KW-0406">Ion transport</keyword>
<dbReference type="InterPro" id="IPR023214">
    <property type="entry name" value="HAD_sf"/>
</dbReference>
<dbReference type="PANTHER" id="PTHR43520">
    <property type="entry name" value="ATP7, ISOFORM B"/>
    <property type="match status" value="1"/>
</dbReference>
<evidence type="ECO:0000256" key="14">
    <source>
        <dbReference type="ARBA" id="ARBA00023136"/>
    </source>
</evidence>
<dbReference type="NCBIfam" id="TIGR01494">
    <property type="entry name" value="ATPase_P-type"/>
    <property type="match status" value="2"/>
</dbReference>
<keyword evidence="7 15" id="KW-0479">Metal-binding</keyword>
<dbReference type="SUPFAM" id="SSF55008">
    <property type="entry name" value="HMA, heavy metal-associated domain"/>
    <property type="match status" value="1"/>
</dbReference>
<dbReference type="InterPro" id="IPR001757">
    <property type="entry name" value="P_typ_ATPase"/>
</dbReference>
<evidence type="ECO:0000259" key="16">
    <source>
        <dbReference type="PROSITE" id="PS50846"/>
    </source>
</evidence>
<dbReference type="InterPro" id="IPR006121">
    <property type="entry name" value="HMA_dom"/>
</dbReference>
<dbReference type="PROSITE" id="PS00154">
    <property type="entry name" value="ATPASE_E1_E2"/>
    <property type="match status" value="1"/>
</dbReference>
<dbReference type="OrthoDB" id="9814270at2"/>
<dbReference type="NCBIfam" id="TIGR01525">
    <property type="entry name" value="ATPase-IB_hvy"/>
    <property type="match status" value="1"/>
</dbReference>
<keyword evidence="18" id="KW-1185">Reference proteome</keyword>
<dbReference type="GO" id="GO:0005507">
    <property type="term" value="F:copper ion binding"/>
    <property type="evidence" value="ECO:0007669"/>
    <property type="project" value="TreeGrafter"/>
</dbReference>
<keyword evidence="4 15" id="KW-1003">Cell membrane</keyword>
<evidence type="ECO:0000256" key="12">
    <source>
        <dbReference type="ARBA" id="ARBA00022989"/>
    </source>
</evidence>
<keyword evidence="10" id="KW-0460">Magnesium</keyword>
<reference evidence="17 18" key="1">
    <citation type="submission" date="2018-01" db="EMBL/GenBank/DDBJ databases">
        <title>Halomonas endophytica sp. nov., isolated from storage liquid in the stems of Populus euphratica.</title>
        <authorList>
            <person name="Chen C."/>
        </authorList>
    </citation>
    <scope>NUCLEOTIDE SEQUENCE [LARGE SCALE GENOMIC DNA]</scope>
    <source>
        <strain evidence="17 18">BZ-SZ-XJ27</strain>
    </source>
</reference>
<dbReference type="Gene3D" id="3.30.70.100">
    <property type="match status" value="1"/>
</dbReference>
<organism evidence="17 18">
    <name type="scientific">Halomonas urumqiensis</name>
    <dbReference type="NCBI Taxonomy" id="1684789"/>
    <lineage>
        <taxon>Bacteria</taxon>
        <taxon>Pseudomonadati</taxon>
        <taxon>Pseudomonadota</taxon>
        <taxon>Gammaproteobacteria</taxon>
        <taxon>Oceanospirillales</taxon>
        <taxon>Halomonadaceae</taxon>
        <taxon>Halomonas</taxon>
    </lineage>
</organism>
<dbReference type="Proteomes" id="UP000235547">
    <property type="component" value="Unassembled WGS sequence"/>
</dbReference>
<feature type="transmembrane region" description="Helical" evidence="15">
    <location>
        <begin position="77"/>
        <end position="99"/>
    </location>
</feature>
<name>A0A2N7UFZ3_9GAMM</name>
<evidence type="ECO:0000256" key="11">
    <source>
        <dbReference type="ARBA" id="ARBA00022967"/>
    </source>
</evidence>
<comment type="subcellular location">
    <subcellularLocation>
        <location evidence="1">Cell membrane</location>
        <topology evidence="1">Multi-pass membrane protein</topology>
    </subcellularLocation>
</comment>
<comment type="caution">
    <text evidence="17">The sequence shown here is derived from an EMBL/GenBank/DDBJ whole genome shotgun (WGS) entry which is preliminary data.</text>
</comment>
<dbReference type="GO" id="GO:0005524">
    <property type="term" value="F:ATP binding"/>
    <property type="evidence" value="ECO:0007669"/>
    <property type="project" value="UniProtKB-UniRule"/>
</dbReference>
<dbReference type="PROSITE" id="PS50846">
    <property type="entry name" value="HMA_2"/>
    <property type="match status" value="1"/>
</dbReference>
<proteinExistence type="inferred from homology"/>
<dbReference type="PRINTS" id="PR00119">
    <property type="entry name" value="CATATPASE"/>
</dbReference>
<dbReference type="SUPFAM" id="SSF81665">
    <property type="entry name" value="Calcium ATPase, transmembrane domain M"/>
    <property type="match status" value="1"/>
</dbReference>